<accession>A9WUN7</accession>
<keyword evidence="3" id="KW-0378">Hydrolase</keyword>
<sequence length="184" mass="19756">MTMWLIDLASKEMTPLASDWDRWGSPQAWLPDGRTVVVTADQNGRSPIFLIDVESGAVRQLSQDDAAYTNVLVGPDGSALFALRSSYAFPSAPVRIEIASGETTALRSPVARPELPGRIEEVSATAQDGSTVRAWLVLPTEGDGPRLCGAFAGSGFVDRIWPRFHPTWLGSLGVGALYGPHGDY</sequence>
<dbReference type="eggNOG" id="COG0823">
    <property type="taxonomic scope" value="Bacteria"/>
</dbReference>
<dbReference type="GO" id="GO:0008242">
    <property type="term" value="F:omega peptidase activity"/>
    <property type="evidence" value="ECO:0007669"/>
    <property type="project" value="UniProtKB-EC"/>
</dbReference>
<keyword evidence="4" id="KW-1185">Reference proteome</keyword>
<dbReference type="InterPro" id="IPR011042">
    <property type="entry name" value="6-blade_b-propeller_TolB-like"/>
</dbReference>
<proteinExistence type="inferred from homology"/>
<dbReference type="STRING" id="288705.RSal33209_3191"/>
<evidence type="ECO:0000259" key="2">
    <source>
        <dbReference type="Pfam" id="PF19283"/>
    </source>
</evidence>
<dbReference type="InterPro" id="IPR045550">
    <property type="entry name" value="AARE_N"/>
</dbReference>
<comment type="similarity">
    <text evidence="1">Belongs to the peptidase S9C family.</text>
</comment>
<dbReference type="EMBL" id="CP000910">
    <property type="protein sequence ID" value="ABY24908.1"/>
    <property type="molecule type" value="Genomic_DNA"/>
</dbReference>
<gene>
    <name evidence="3" type="ordered locus">RSal33209_3191</name>
</gene>
<dbReference type="Gene3D" id="2.120.10.30">
    <property type="entry name" value="TolB, C-terminal domain"/>
    <property type="match status" value="1"/>
</dbReference>
<dbReference type="Pfam" id="PF19283">
    <property type="entry name" value="APEH_N"/>
    <property type="match status" value="1"/>
</dbReference>
<dbReference type="HOGENOM" id="CLU_1467076_0_0_11"/>
<name>A9WUN7_RENSM</name>
<dbReference type="EC" id="3.4.19.1" evidence="3"/>
<feature type="domain" description="Acylamino-acid-releasing enzyme N-terminal" evidence="2">
    <location>
        <begin position="27"/>
        <end position="88"/>
    </location>
</feature>
<dbReference type="AlphaFoldDB" id="A9WUN7"/>
<dbReference type="SUPFAM" id="SSF82171">
    <property type="entry name" value="DPP6 N-terminal domain-like"/>
    <property type="match status" value="1"/>
</dbReference>
<dbReference type="Proteomes" id="UP000002007">
    <property type="component" value="Chromosome"/>
</dbReference>
<dbReference type="KEGG" id="rsa:RSal33209_3191"/>
<organism evidence="3 4">
    <name type="scientific">Renibacterium salmoninarum (strain ATCC 33209 / DSM 20767 / JCM 11484 / NBRC 15589 / NCIMB 2235)</name>
    <dbReference type="NCBI Taxonomy" id="288705"/>
    <lineage>
        <taxon>Bacteria</taxon>
        <taxon>Bacillati</taxon>
        <taxon>Actinomycetota</taxon>
        <taxon>Actinomycetes</taxon>
        <taxon>Micrococcales</taxon>
        <taxon>Micrococcaceae</taxon>
        <taxon>Renibacterium</taxon>
    </lineage>
</organism>
<protein>
    <submittedName>
        <fullName evidence="3">Acylamino-acid-releasing enzyme</fullName>
        <ecNumber evidence="3">3.4.19.1</ecNumber>
    </submittedName>
</protein>
<evidence type="ECO:0000256" key="1">
    <source>
        <dbReference type="ARBA" id="ARBA00010040"/>
    </source>
</evidence>
<evidence type="ECO:0000313" key="3">
    <source>
        <dbReference type="EMBL" id="ABY24908.1"/>
    </source>
</evidence>
<reference evidence="4" key="1">
    <citation type="journal article" date="2008" name="J. Bacteriol.">
        <title>Genome sequence of the fish pathogen Renibacterium salmoninarum suggests reductive evolution away from an environmental Arthrobacter ancestor.</title>
        <authorList>
            <person name="Wiens G.D."/>
            <person name="Rockey D.D."/>
            <person name="Wu Z."/>
            <person name="Chang J."/>
            <person name="Levy R."/>
            <person name="Crane S."/>
            <person name="Chen D.S."/>
            <person name="Capri G.R."/>
            <person name="Burnett J.R."/>
            <person name="Sudheesh P.S."/>
            <person name="Schipma M.J."/>
            <person name="Burd H."/>
            <person name="Bhattacharyya A."/>
            <person name="Rhodes L.D."/>
            <person name="Kaul R."/>
            <person name="Strom M.S."/>
        </authorList>
    </citation>
    <scope>NUCLEOTIDE SEQUENCE [LARGE SCALE GENOMIC DNA]</scope>
    <source>
        <strain evidence="4">ATCC 33209 / DSM 20767 / JCM 11484 / NBRC 15589 / NCIMB 2235</strain>
    </source>
</reference>
<evidence type="ECO:0000313" key="4">
    <source>
        <dbReference type="Proteomes" id="UP000002007"/>
    </source>
</evidence>